<dbReference type="NCBIfam" id="TIGR00121">
    <property type="entry name" value="birA_ligase"/>
    <property type="match status" value="1"/>
</dbReference>
<evidence type="ECO:0000256" key="5">
    <source>
        <dbReference type="ARBA" id="ARBA00024227"/>
    </source>
</evidence>
<dbReference type="PANTHER" id="PTHR12835:SF5">
    <property type="entry name" value="BIOTIN--PROTEIN LIGASE"/>
    <property type="match status" value="1"/>
</dbReference>
<protein>
    <recommendedName>
        <fullName evidence="5">biotin--[biotin carboxyl-carrier protein] ligase</fullName>
        <ecNumber evidence="5">6.3.4.15</ecNumber>
    </recommendedName>
</protein>
<dbReference type="InterPro" id="IPR008988">
    <property type="entry name" value="Transcriptional_repressor_C"/>
</dbReference>
<dbReference type="Gene3D" id="3.30.930.10">
    <property type="entry name" value="Bira Bifunctional Protein, Domain 2"/>
    <property type="match status" value="1"/>
</dbReference>
<dbReference type="EMBL" id="JBHTCJ010000003">
    <property type="protein sequence ID" value="MFC7341444.1"/>
    <property type="molecule type" value="Genomic_DNA"/>
</dbReference>
<reference evidence="8" key="1">
    <citation type="journal article" date="2019" name="Int. J. Syst. Evol. Microbiol.">
        <title>The Global Catalogue of Microorganisms (GCM) 10K type strain sequencing project: providing services to taxonomists for standard genome sequencing and annotation.</title>
        <authorList>
            <consortium name="The Broad Institute Genomics Platform"/>
            <consortium name="The Broad Institute Genome Sequencing Center for Infectious Disease"/>
            <person name="Wu L."/>
            <person name="Ma J."/>
        </authorList>
    </citation>
    <scope>NUCLEOTIDE SEQUENCE [LARGE SCALE GENOMIC DNA]</scope>
    <source>
        <strain evidence="8">WLHS5</strain>
    </source>
</reference>
<dbReference type="Proteomes" id="UP001596504">
    <property type="component" value="Unassembled WGS sequence"/>
</dbReference>
<dbReference type="SUPFAM" id="SSF50037">
    <property type="entry name" value="C-terminal domain of transcriptional repressors"/>
    <property type="match status" value="1"/>
</dbReference>
<dbReference type="SUPFAM" id="SSF55681">
    <property type="entry name" value="Class II aaRS and biotin synthetases"/>
    <property type="match status" value="1"/>
</dbReference>
<dbReference type="Pfam" id="PF03099">
    <property type="entry name" value="BPL_LplA_LipB"/>
    <property type="match status" value="1"/>
</dbReference>
<keyword evidence="8" id="KW-1185">Reference proteome</keyword>
<dbReference type="RefSeq" id="WP_380666295.1">
    <property type="nucleotide sequence ID" value="NZ_JBHTCJ010000003.1"/>
</dbReference>
<dbReference type="InterPro" id="IPR004143">
    <property type="entry name" value="BPL_LPL_catalytic"/>
</dbReference>
<evidence type="ECO:0000256" key="1">
    <source>
        <dbReference type="ARBA" id="ARBA00022598"/>
    </source>
</evidence>
<name>A0ABW2LFZ4_9PSEU</name>
<proteinExistence type="predicted"/>
<sequence length="276" mass="28662">MSIGAALNGDRLRERLVDEGPYAALEVVDVTGSTNSDLAAAAGTGAADRTVLLAEEQRAGRGRLQRPWLSARGQGLFVSVLFRPQVPPSLLAWMPLLAGIALAETVQRTAGVPAGVKWPNDLLLGSGDEWLKGAGILSEAVAGPDGMAIVLGMGVNLLQERADLPTGAGGLSATSLAAEGAEVDREEFAVALLTALAEVEERWRADGGAVEPNGLLERYRGLCWTVGQQVRVELDGDTRVSGVATDVDPSGRLVVRTEDGGTTAVAAGDVVHVRRA</sequence>
<evidence type="ECO:0000259" key="6">
    <source>
        <dbReference type="PROSITE" id="PS51733"/>
    </source>
</evidence>
<dbReference type="InterPro" id="IPR003142">
    <property type="entry name" value="BPL_C"/>
</dbReference>
<comment type="caution">
    <text evidence="7">The sequence shown here is derived from an EMBL/GenBank/DDBJ whole genome shotgun (WGS) entry which is preliminary data.</text>
</comment>
<dbReference type="InterPro" id="IPR004408">
    <property type="entry name" value="Biotin_CoA_COase_ligase"/>
</dbReference>
<dbReference type="Gene3D" id="2.30.30.100">
    <property type="match status" value="1"/>
</dbReference>
<keyword evidence="4" id="KW-0092">Biotin</keyword>
<organism evidence="7 8">
    <name type="scientific">Saccharopolyspora griseoalba</name>
    <dbReference type="NCBI Taxonomy" id="1431848"/>
    <lineage>
        <taxon>Bacteria</taxon>
        <taxon>Bacillati</taxon>
        <taxon>Actinomycetota</taxon>
        <taxon>Actinomycetes</taxon>
        <taxon>Pseudonocardiales</taxon>
        <taxon>Pseudonocardiaceae</taxon>
        <taxon>Saccharopolyspora</taxon>
    </lineage>
</organism>
<evidence type="ECO:0000313" key="8">
    <source>
        <dbReference type="Proteomes" id="UP001596504"/>
    </source>
</evidence>
<gene>
    <name evidence="7" type="ORF">ACFQRI_08455</name>
</gene>
<keyword evidence="3" id="KW-0067">ATP-binding</keyword>
<accession>A0ABW2LFZ4</accession>
<dbReference type="EC" id="6.3.4.15" evidence="5"/>
<dbReference type="Pfam" id="PF02237">
    <property type="entry name" value="BPL_C"/>
    <property type="match status" value="1"/>
</dbReference>
<dbReference type="CDD" id="cd16442">
    <property type="entry name" value="BPL"/>
    <property type="match status" value="1"/>
</dbReference>
<dbReference type="PROSITE" id="PS51733">
    <property type="entry name" value="BPL_LPL_CATALYTIC"/>
    <property type="match status" value="1"/>
</dbReference>
<keyword evidence="1 7" id="KW-0436">Ligase</keyword>
<evidence type="ECO:0000256" key="4">
    <source>
        <dbReference type="ARBA" id="ARBA00023267"/>
    </source>
</evidence>
<dbReference type="PANTHER" id="PTHR12835">
    <property type="entry name" value="BIOTIN PROTEIN LIGASE"/>
    <property type="match status" value="1"/>
</dbReference>
<evidence type="ECO:0000256" key="2">
    <source>
        <dbReference type="ARBA" id="ARBA00022741"/>
    </source>
</evidence>
<dbReference type="InterPro" id="IPR045864">
    <property type="entry name" value="aa-tRNA-synth_II/BPL/LPL"/>
</dbReference>
<feature type="domain" description="BPL/LPL catalytic" evidence="6">
    <location>
        <begin position="6"/>
        <end position="204"/>
    </location>
</feature>
<keyword evidence="2" id="KW-0547">Nucleotide-binding</keyword>
<evidence type="ECO:0000313" key="7">
    <source>
        <dbReference type="EMBL" id="MFC7341444.1"/>
    </source>
</evidence>
<evidence type="ECO:0000256" key="3">
    <source>
        <dbReference type="ARBA" id="ARBA00022840"/>
    </source>
</evidence>
<dbReference type="GO" id="GO:0004077">
    <property type="term" value="F:biotin--[biotin carboxyl-carrier protein] ligase activity"/>
    <property type="evidence" value="ECO:0007669"/>
    <property type="project" value="UniProtKB-EC"/>
</dbReference>